<sequence length="356" mass="39625">MSEFQCESTDSDFGDFRKDGSPTYSGEIPSNSEFVLRDVSTLSCDELSSSNNHFATNYQCNSPNGTSFCTAMKINFLSSMFQSSTVILPSGQNFSSYFNFFNLILSTLQEEVVSSSPSKDLDDFGFTTFSSIVSSPPFSSSPLLPLLFSFVARSLVPTGRMEGRSGGGGGVDWKGPLDAQLRDDKEPSTFIDQFGEDKKRHSAPLPFLSARQNTVPRNALPTYPKFISSSKGQSMHLRQLSRISMILDLRLSTRTSVQQEASNELRSLHLHNDSRRLRQFTARSSQSIEWTMTKRKRGNLWRSSVEGTNSYPSPPILSTLQEEVVSSSPSKDLDDFGFTTFVSPFVFISPDCIVFY</sequence>
<dbReference type="Proteomes" id="UP000005239">
    <property type="component" value="Unassembled WGS sequence"/>
</dbReference>
<evidence type="ECO:0000313" key="1">
    <source>
        <dbReference type="EnsemblMetazoa" id="PPA29988.1"/>
    </source>
</evidence>
<gene>
    <name evidence="1" type="primary">WBGene00202856</name>
</gene>
<accession>A0A2A6BB86</accession>
<dbReference type="AlphaFoldDB" id="A0A2A6BB86"/>
<organism evidence="1 2">
    <name type="scientific">Pristionchus pacificus</name>
    <name type="common">Parasitic nematode worm</name>
    <dbReference type="NCBI Taxonomy" id="54126"/>
    <lineage>
        <taxon>Eukaryota</taxon>
        <taxon>Metazoa</taxon>
        <taxon>Ecdysozoa</taxon>
        <taxon>Nematoda</taxon>
        <taxon>Chromadorea</taxon>
        <taxon>Rhabditida</taxon>
        <taxon>Rhabditina</taxon>
        <taxon>Diplogasteromorpha</taxon>
        <taxon>Diplogasteroidea</taxon>
        <taxon>Neodiplogasteridae</taxon>
        <taxon>Pristionchus</taxon>
    </lineage>
</organism>
<keyword evidence="2" id="KW-1185">Reference proteome</keyword>
<name>A0A2A6BB86_PRIPA</name>
<dbReference type="EnsemblMetazoa" id="PPA29988.1">
    <property type="protein sequence ID" value="PPA29988.1"/>
    <property type="gene ID" value="WBGene00202856"/>
</dbReference>
<accession>A0A8R1UJQ4</accession>
<evidence type="ECO:0000313" key="2">
    <source>
        <dbReference type="Proteomes" id="UP000005239"/>
    </source>
</evidence>
<protein>
    <submittedName>
        <fullName evidence="1">Uncharacterized protein</fullName>
    </submittedName>
</protein>
<proteinExistence type="predicted"/>
<reference evidence="1" key="2">
    <citation type="submission" date="2022-06" db="UniProtKB">
        <authorList>
            <consortium name="EnsemblMetazoa"/>
        </authorList>
    </citation>
    <scope>IDENTIFICATION</scope>
    <source>
        <strain evidence="1">PS312</strain>
    </source>
</reference>
<reference evidence="2" key="1">
    <citation type="journal article" date="2008" name="Nat. Genet.">
        <title>The Pristionchus pacificus genome provides a unique perspective on nematode lifestyle and parasitism.</title>
        <authorList>
            <person name="Dieterich C."/>
            <person name="Clifton S.W."/>
            <person name="Schuster L.N."/>
            <person name="Chinwalla A."/>
            <person name="Delehaunty K."/>
            <person name="Dinkelacker I."/>
            <person name="Fulton L."/>
            <person name="Fulton R."/>
            <person name="Godfrey J."/>
            <person name="Minx P."/>
            <person name="Mitreva M."/>
            <person name="Roeseler W."/>
            <person name="Tian H."/>
            <person name="Witte H."/>
            <person name="Yang S.P."/>
            <person name="Wilson R.K."/>
            <person name="Sommer R.J."/>
        </authorList>
    </citation>
    <scope>NUCLEOTIDE SEQUENCE [LARGE SCALE GENOMIC DNA]</scope>
    <source>
        <strain evidence="2">PS312</strain>
    </source>
</reference>